<keyword evidence="5" id="KW-1185">Reference proteome</keyword>
<reference evidence="5" key="1">
    <citation type="journal article" date="2019" name="Int. J. Syst. Evol. Microbiol.">
        <title>The Global Catalogue of Microorganisms (GCM) 10K type strain sequencing project: providing services to taxonomists for standard genome sequencing and annotation.</title>
        <authorList>
            <consortium name="The Broad Institute Genomics Platform"/>
            <consortium name="The Broad Institute Genome Sequencing Center for Infectious Disease"/>
            <person name="Wu L."/>
            <person name="Ma J."/>
        </authorList>
    </citation>
    <scope>NUCLEOTIDE SEQUENCE [LARGE SCALE GENOMIC DNA]</scope>
    <source>
        <strain evidence="5">JCM 13850</strain>
    </source>
</reference>
<feature type="compositionally biased region" description="Low complexity" evidence="2">
    <location>
        <begin position="7"/>
        <end position="37"/>
    </location>
</feature>
<dbReference type="Gene3D" id="3.30.565.10">
    <property type="entry name" value="Histidine kinase-like ATPase, C-terminal domain"/>
    <property type="match status" value="1"/>
</dbReference>
<proteinExistence type="predicted"/>
<dbReference type="InterPro" id="IPR050267">
    <property type="entry name" value="Anti-sigma-factor_SerPK"/>
</dbReference>
<keyword evidence="1" id="KW-0808">Transferase</keyword>
<organism evidence="4 5">
    <name type="scientific">Actinomadura napierensis</name>
    <dbReference type="NCBI Taxonomy" id="267854"/>
    <lineage>
        <taxon>Bacteria</taxon>
        <taxon>Bacillati</taxon>
        <taxon>Actinomycetota</taxon>
        <taxon>Actinomycetes</taxon>
        <taxon>Streptosporangiales</taxon>
        <taxon>Thermomonosporaceae</taxon>
        <taxon>Actinomadura</taxon>
    </lineage>
</organism>
<dbReference type="PANTHER" id="PTHR35526:SF3">
    <property type="entry name" value="ANTI-SIGMA-F FACTOR RSBW"/>
    <property type="match status" value="1"/>
</dbReference>
<feature type="compositionally biased region" description="Low complexity" evidence="2">
    <location>
        <begin position="45"/>
        <end position="55"/>
    </location>
</feature>
<evidence type="ECO:0000256" key="1">
    <source>
        <dbReference type="ARBA" id="ARBA00022527"/>
    </source>
</evidence>
<dbReference type="CDD" id="cd16936">
    <property type="entry name" value="HATPase_RsbW-like"/>
    <property type="match status" value="1"/>
</dbReference>
<protein>
    <recommendedName>
        <fullName evidence="3">Histidine kinase/HSP90-like ATPase domain-containing protein</fullName>
    </recommendedName>
</protein>
<dbReference type="SUPFAM" id="SSF55874">
    <property type="entry name" value="ATPase domain of HSP90 chaperone/DNA topoisomerase II/histidine kinase"/>
    <property type="match status" value="1"/>
</dbReference>
<dbReference type="Pfam" id="PF13581">
    <property type="entry name" value="HATPase_c_2"/>
    <property type="match status" value="1"/>
</dbReference>
<keyword evidence="1" id="KW-0723">Serine/threonine-protein kinase</keyword>
<feature type="domain" description="Histidine kinase/HSP90-like ATPase" evidence="3">
    <location>
        <begin position="59"/>
        <end position="175"/>
    </location>
</feature>
<dbReference type="EMBL" id="BAAAMR010000106">
    <property type="protein sequence ID" value="GAA2162703.1"/>
    <property type="molecule type" value="Genomic_DNA"/>
</dbReference>
<dbReference type="InterPro" id="IPR003594">
    <property type="entry name" value="HATPase_dom"/>
</dbReference>
<dbReference type="RefSeq" id="WP_344279824.1">
    <property type="nucleotide sequence ID" value="NZ_BAAAMR010000106.1"/>
</dbReference>
<dbReference type="Proteomes" id="UP001501020">
    <property type="component" value="Unassembled WGS sequence"/>
</dbReference>
<name>A0ABP5M3I6_9ACTN</name>
<comment type="caution">
    <text evidence="4">The sequence shown here is derived from an EMBL/GenBank/DDBJ whole genome shotgun (WGS) entry which is preliminary data.</text>
</comment>
<accession>A0ABP5M3I6</accession>
<dbReference type="InterPro" id="IPR036890">
    <property type="entry name" value="HATPase_C_sf"/>
</dbReference>
<evidence type="ECO:0000256" key="2">
    <source>
        <dbReference type="SAM" id="MobiDB-lite"/>
    </source>
</evidence>
<sequence>MGADGPGIDTATSIDTTTTTGTTTGTGVDATGIGAAAGERDPSRDASGGASRAASWELPDDPRTASRARALTTRTLDAWHVTDPADVDDIVLIVDELVTNAVVHGAGPVRLALRLDGARLTGEVADAVAAAPPAGRPGPAVLDWSEAGRGLLLVTALATGFGARPHAAGKTVWFTRDLNRVNGHHPNGHRPAAAAAAAPVTAERPSGPQAAPPPLR</sequence>
<feature type="region of interest" description="Disordered" evidence="2">
    <location>
        <begin position="1"/>
        <end position="64"/>
    </location>
</feature>
<evidence type="ECO:0000259" key="3">
    <source>
        <dbReference type="Pfam" id="PF13581"/>
    </source>
</evidence>
<gene>
    <name evidence="4" type="ORF">GCM10009727_78340</name>
</gene>
<feature type="region of interest" description="Disordered" evidence="2">
    <location>
        <begin position="182"/>
        <end position="216"/>
    </location>
</feature>
<dbReference type="PANTHER" id="PTHR35526">
    <property type="entry name" value="ANTI-SIGMA-F FACTOR RSBW-RELATED"/>
    <property type="match status" value="1"/>
</dbReference>
<keyword evidence="1" id="KW-0418">Kinase</keyword>
<evidence type="ECO:0000313" key="5">
    <source>
        <dbReference type="Proteomes" id="UP001501020"/>
    </source>
</evidence>
<evidence type="ECO:0000313" key="4">
    <source>
        <dbReference type="EMBL" id="GAA2162703.1"/>
    </source>
</evidence>